<evidence type="ECO:0000259" key="6">
    <source>
        <dbReference type="Pfam" id="PF12260"/>
    </source>
</evidence>
<gene>
    <name evidence="7" type="ORF">ABEB36_008511</name>
</gene>
<feature type="compositionally biased region" description="Basic residues" evidence="5">
    <location>
        <begin position="37"/>
        <end position="49"/>
    </location>
</feature>
<name>A0ABD1EM51_HYPHA</name>
<evidence type="ECO:0000256" key="2">
    <source>
        <dbReference type="ARBA" id="ARBA00006338"/>
    </source>
</evidence>
<feature type="compositionally biased region" description="Basic and acidic residues" evidence="5">
    <location>
        <begin position="93"/>
        <end position="122"/>
    </location>
</feature>
<evidence type="ECO:0000313" key="7">
    <source>
        <dbReference type="EMBL" id="KAL1497575.1"/>
    </source>
</evidence>
<comment type="similarity">
    <text evidence="2">Belongs to the DIPK family.</text>
</comment>
<dbReference type="AlphaFoldDB" id="A0ABD1EM51"/>
<dbReference type="InterPro" id="IPR011009">
    <property type="entry name" value="Kinase-like_dom_sf"/>
</dbReference>
<sequence length="500" mass="57910">MGKYSSEVEHDQSSYRASRKKAHQRSRRSRSSSYSSSRRRSHSRGKPKSYHSDLKEKRRRSRSRDSYYSKSRSGAKERHRSRSRRASTSSRSSSEDDRPRNSSKKELKKDEYTSKQKNEDKYTSQQFSSSEPSKKLENIVIDLDKQTIKVPTVELQEPDNIFHYSLFSSPAARMEKTTPFDLTELDSCPCCYGTDYCSELKKVSFRYSTVKGTFNNLFSVKNTYFARNSETELVLKKLKDLKNCDELFKFGNTNDFLLNNNHKGFQTCDVETAKLLTKQFPKKNLNNLLTTFNTNAEPLLLEIFQKHFNWPVPKLYGFCGSVVVIEDCGVPLNDIRNYNWHDRAFVALQLLDAAEKFTSAHSIYRLYLTDISPDNIVINRQKLITFVDLDHAILQRNLPETTIHYSEHTTFEDYAFSIESICQSSISDHNIYAVCRLLLSPQAPWPMMKGGLLHSPPATIATKQIFELVDLCVDSINKTSRFLYSKRIRYQLSTIINEMN</sequence>
<feature type="domain" description="FAM69 protein-kinase" evidence="6">
    <location>
        <begin position="292"/>
        <end position="473"/>
    </location>
</feature>
<dbReference type="SUPFAM" id="SSF56112">
    <property type="entry name" value="Protein kinase-like (PK-like)"/>
    <property type="match status" value="1"/>
</dbReference>
<dbReference type="PANTHER" id="PTHR32073:SF7">
    <property type="entry name" value="GH11358P"/>
    <property type="match status" value="1"/>
</dbReference>
<dbReference type="InterPro" id="IPR020519">
    <property type="entry name" value="DIPK2A/B"/>
</dbReference>
<evidence type="ECO:0000256" key="3">
    <source>
        <dbReference type="ARBA" id="ARBA00022525"/>
    </source>
</evidence>
<keyword evidence="8" id="KW-1185">Reference proteome</keyword>
<evidence type="ECO:0000256" key="5">
    <source>
        <dbReference type="SAM" id="MobiDB-lite"/>
    </source>
</evidence>
<evidence type="ECO:0000256" key="1">
    <source>
        <dbReference type="ARBA" id="ARBA00004613"/>
    </source>
</evidence>
<dbReference type="InterPro" id="IPR022049">
    <property type="entry name" value="FAM69_kinase_dom"/>
</dbReference>
<keyword evidence="4" id="KW-0732">Signal</keyword>
<comment type="caution">
    <text evidence="7">The sequence shown here is derived from an EMBL/GenBank/DDBJ whole genome shotgun (WGS) entry which is preliminary data.</text>
</comment>
<dbReference type="EMBL" id="JBDJPC010000006">
    <property type="protein sequence ID" value="KAL1497575.1"/>
    <property type="molecule type" value="Genomic_DNA"/>
</dbReference>
<protein>
    <recommendedName>
        <fullName evidence="6">FAM69 protein-kinase domain-containing protein</fullName>
    </recommendedName>
</protein>
<dbReference type="Proteomes" id="UP001566132">
    <property type="component" value="Unassembled WGS sequence"/>
</dbReference>
<dbReference type="Pfam" id="PF12260">
    <property type="entry name" value="PIP49_C"/>
    <property type="match status" value="1"/>
</dbReference>
<reference evidence="7 8" key="1">
    <citation type="submission" date="2024-05" db="EMBL/GenBank/DDBJ databases">
        <title>Genetic variation in Jamaican populations of the coffee berry borer (Hypothenemus hampei).</title>
        <authorList>
            <person name="Errbii M."/>
            <person name="Myrie A."/>
        </authorList>
    </citation>
    <scope>NUCLEOTIDE SEQUENCE [LARGE SCALE GENOMIC DNA]</scope>
    <source>
        <strain evidence="7">JA-Hopewell-2020-01-JO</strain>
        <tissue evidence="7">Whole body</tissue>
    </source>
</reference>
<feature type="compositionally biased region" description="Basic residues" evidence="5">
    <location>
        <begin position="17"/>
        <end position="30"/>
    </location>
</feature>
<comment type="subcellular location">
    <subcellularLocation>
        <location evidence="1">Secreted</location>
    </subcellularLocation>
</comment>
<evidence type="ECO:0000313" key="8">
    <source>
        <dbReference type="Proteomes" id="UP001566132"/>
    </source>
</evidence>
<organism evidence="7 8">
    <name type="scientific">Hypothenemus hampei</name>
    <name type="common">Coffee berry borer</name>
    <dbReference type="NCBI Taxonomy" id="57062"/>
    <lineage>
        <taxon>Eukaryota</taxon>
        <taxon>Metazoa</taxon>
        <taxon>Ecdysozoa</taxon>
        <taxon>Arthropoda</taxon>
        <taxon>Hexapoda</taxon>
        <taxon>Insecta</taxon>
        <taxon>Pterygota</taxon>
        <taxon>Neoptera</taxon>
        <taxon>Endopterygota</taxon>
        <taxon>Coleoptera</taxon>
        <taxon>Polyphaga</taxon>
        <taxon>Cucujiformia</taxon>
        <taxon>Curculionidae</taxon>
        <taxon>Scolytinae</taxon>
        <taxon>Hypothenemus</taxon>
    </lineage>
</organism>
<accession>A0ABD1EM51</accession>
<feature type="region of interest" description="Disordered" evidence="5">
    <location>
        <begin position="1"/>
        <end position="130"/>
    </location>
</feature>
<keyword evidence="3" id="KW-0964">Secreted</keyword>
<feature type="compositionally biased region" description="Basic and acidic residues" evidence="5">
    <location>
        <begin position="1"/>
        <end position="13"/>
    </location>
</feature>
<dbReference type="PANTHER" id="PTHR32073">
    <property type="entry name" value="GH11358P"/>
    <property type="match status" value="1"/>
</dbReference>
<dbReference type="GO" id="GO:0005576">
    <property type="term" value="C:extracellular region"/>
    <property type="evidence" value="ECO:0007669"/>
    <property type="project" value="UniProtKB-SubCell"/>
</dbReference>
<proteinExistence type="inferred from homology"/>
<evidence type="ECO:0000256" key="4">
    <source>
        <dbReference type="ARBA" id="ARBA00022729"/>
    </source>
</evidence>